<dbReference type="EMBL" id="PEZH01000019">
    <property type="protein sequence ID" value="PIS15235.1"/>
    <property type="molecule type" value="Genomic_DNA"/>
</dbReference>
<dbReference type="AlphaFoldDB" id="A0A2H0WRJ5"/>
<proteinExistence type="predicted"/>
<evidence type="ECO:0000313" key="2">
    <source>
        <dbReference type="EMBL" id="PIS15235.1"/>
    </source>
</evidence>
<organism evidence="2 3">
    <name type="scientific">Candidatus Shapirobacteria bacterium CG09_land_8_20_14_0_10_38_17</name>
    <dbReference type="NCBI Taxonomy" id="1974884"/>
    <lineage>
        <taxon>Bacteria</taxon>
        <taxon>Candidatus Shapironibacteriota</taxon>
    </lineage>
</organism>
<protein>
    <recommendedName>
        <fullName evidence="1">Methyltransferase domain-containing protein</fullName>
    </recommendedName>
</protein>
<accession>A0A2H0WRJ5</accession>
<reference evidence="3" key="1">
    <citation type="submission" date="2017-09" db="EMBL/GenBank/DDBJ databases">
        <title>Depth-based differentiation of microbial function through sediment-hosted aquifers and enrichment of novel symbionts in the deep terrestrial subsurface.</title>
        <authorList>
            <person name="Probst A.J."/>
            <person name="Ladd B."/>
            <person name="Jarett J.K."/>
            <person name="Geller-Mcgrath D.E."/>
            <person name="Sieber C.M.K."/>
            <person name="Emerson J.B."/>
            <person name="Anantharaman K."/>
            <person name="Thomas B.C."/>
            <person name="Malmstrom R."/>
            <person name="Stieglmeier M."/>
            <person name="Klingl A."/>
            <person name="Woyke T."/>
            <person name="Ryan C.M."/>
            <person name="Banfield J.F."/>
        </authorList>
    </citation>
    <scope>NUCLEOTIDE SEQUENCE [LARGE SCALE GENOMIC DNA]</scope>
</reference>
<dbReference type="Gene3D" id="3.40.50.150">
    <property type="entry name" value="Vaccinia Virus protein VP39"/>
    <property type="match status" value="1"/>
</dbReference>
<evidence type="ECO:0000313" key="3">
    <source>
        <dbReference type="Proteomes" id="UP000231282"/>
    </source>
</evidence>
<dbReference type="CDD" id="cd02440">
    <property type="entry name" value="AdoMet_MTases"/>
    <property type="match status" value="1"/>
</dbReference>
<name>A0A2H0WRJ5_9BACT</name>
<dbReference type="InterPro" id="IPR029063">
    <property type="entry name" value="SAM-dependent_MTases_sf"/>
</dbReference>
<evidence type="ECO:0000259" key="1">
    <source>
        <dbReference type="Pfam" id="PF13847"/>
    </source>
</evidence>
<dbReference type="Pfam" id="PF13847">
    <property type="entry name" value="Methyltransf_31"/>
    <property type="match status" value="1"/>
</dbReference>
<dbReference type="SUPFAM" id="SSF53335">
    <property type="entry name" value="S-adenosyl-L-methionine-dependent methyltransferases"/>
    <property type="match status" value="1"/>
</dbReference>
<feature type="domain" description="Methyltransferase" evidence="1">
    <location>
        <begin position="35"/>
        <end position="156"/>
    </location>
</feature>
<dbReference type="Proteomes" id="UP000231282">
    <property type="component" value="Unassembled WGS sequence"/>
</dbReference>
<dbReference type="InterPro" id="IPR025714">
    <property type="entry name" value="Methyltranfer_dom"/>
</dbReference>
<gene>
    <name evidence="2" type="ORF">COT63_01090</name>
</gene>
<sequence>MKNNKKTQTLFFKKIINPKNFTYGVILEILIKYLKKKKTLDAGCGEGNISLFVANHNNDVTGIDESKRSIAICKEKAKQLKLDLNTQFINAKIEKCKFSQKFNLIICTEVIEHVNNDYLILNKFFNWLSNSGILFISTPSKNAPLFKAGIIKKYDKKVGHLRRYTIKYLTRILEDIGFKIVETQKTEGILRNALFFTILGRFPLRLANKFQLIGDIITFLDNISLKLFGHSQIIVVAQKK</sequence>
<dbReference type="PANTHER" id="PTHR43861">
    <property type="entry name" value="TRANS-ACONITATE 2-METHYLTRANSFERASE-RELATED"/>
    <property type="match status" value="1"/>
</dbReference>
<comment type="caution">
    <text evidence="2">The sequence shown here is derived from an EMBL/GenBank/DDBJ whole genome shotgun (WGS) entry which is preliminary data.</text>
</comment>